<feature type="domain" description="NAD(P)-binding" evidence="1">
    <location>
        <begin position="15"/>
        <end position="151"/>
    </location>
</feature>
<dbReference type="Gene3D" id="3.90.25.10">
    <property type="entry name" value="UDP-galactose 4-epimerase, domain 1"/>
    <property type="match status" value="1"/>
</dbReference>
<dbReference type="PANTHER" id="PTHR47129:SF1">
    <property type="entry name" value="NMRA-LIKE DOMAIN-CONTAINING PROTEIN"/>
    <property type="match status" value="1"/>
</dbReference>
<evidence type="ECO:0000313" key="2">
    <source>
        <dbReference type="EMBL" id="SDK39686.1"/>
    </source>
</evidence>
<dbReference type="RefSeq" id="WP_218128940.1">
    <property type="nucleotide sequence ID" value="NZ_FNFB01000007.1"/>
</dbReference>
<reference evidence="2 3" key="1">
    <citation type="submission" date="2016-10" db="EMBL/GenBank/DDBJ databases">
        <authorList>
            <person name="de Groot N.N."/>
        </authorList>
    </citation>
    <scope>NUCLEOTIDE SEQUENCE [LARGE SCALE GENOMIC DNA]</scope>
    <source>
        <strain evidence="2 3">CGMCC 4.5681</strain>
    </source>
</reference>
<gene>
    <name evidence="2" type="ORF">SAMN05421874_107189</name>
</gene>
<keyword evidence="3" id="KW-1185">Reference proteome</keyword>
<dbReference type="InterPro" id="IPR052718">
    <property type="entry name" value="NmrA-type_oxidoreductase"/>
</dbReference>
<name>A0A1G9BJP5_9ACTN</name>
<dbReference type="AlphaFoldDB" id="A0A1G9BJP5"/>
<dbReference type="Proteomes" id="UP000198683">
    <property type="component" value="Unassembled WGS sequence"/>
</dbReference>
<dbReference type="PANTHER" id="PTHR47129">
    <property type="entry name" value="QUINONE OXIDOREDUCTASE 2"/>
    <property type="match status" value="1"/>
</dbReference>
<evidence type="ECO:0000259" key="1">
    <source>
        <dbReference type="Pfam" id="PF13460"/>
    </source>
</evidence>
<proteinExistence type="predicted"/>
<protein>
    <submittedName>
        <fullName evidence="2">NAD(P)H dehydrogenase (Quinone)</fullName>
    </submittedName>
</protein>
<dbReference type="InterPro" id="IPR036291">
    <property type="entry name" value="NAD(P)-bd_dom_sf"/>
</dbReference>
<dbReference type="Pfam" id="PF13460">
    <property type="entry name" value="NAD_binding_10"/>
    <property type="match status" value="1"/>
</dbReference>
<dbReference type="CDD" id="cd05269">
    <property type="entry name" value="TMR_SDR_a"/>
    <property type="match status" value="1"/>
</dbReference>
<dbReference type="InterPro" id="IPR016040">
    <property type="entry name" value="NAD(P)-bd_dom"/>
</dbReference>
<dbReference type="STRING" id="683260.SAMN05421874_107189"/>
<dbReference type="EMBL" id="FNFB01000007">
    <property type="protein sequence ID" value="SDK39686.1"/>
    <property type="molecule type" value="Genomic_DNA"/>
</dbReference>
<dbReference type="SUPFAM" id="SSF51735">
    <property type="entry name" value="NAD(P)-binding Rossmann-fold domains"/>
    <property type="match status" value="1"/>
</dbReference>
<sequence>MTHRKKSMSIVITAASGRLGRIVIEDLLASGVPARDITAVARTEDKVADLVAKGVRRHLADYDRPETFAGLFQPGDRVLLIPGGDAGRRVTQHEAVLDAARKAEVAQLAYVGAFGGPKADFLLAADHRETERLILDSGLPYTFLRNNWYSEVYAGDIGDLAGVLERGVVVTNVAPGSRIATAPRRDYGLAAAAVLLQDGHLGQAYELSGDTAWTFEEFAAEVSRQSGKEVVHTCLPAAERKALLVSFGLPDGFAETLVDVDEAISRGALAGTPGDLSRLIGRPTTPIADTIADGLAALPR</sequence>
<evidence type="ECO:0000313" key="3">
    <source>
        <dbReference type="Proteomes" id="UP000198683"/>
    </source>
</evidence>
<accession>A0A1G9BJP5</accession>
<dbReference type="Gene3D" id="3.40.50.720">
    <property type="entry name" value="NAD(P)-binding Rossmann-like Domain"/>
    <property type="match status" value="1"/>
</dbReference>
<organism evidence="2 3">
    <name type="scientific">Nonomuraea maritima</name>
    <dbReference type="NCBI Taxonomy" id="683260"/>
    <lineage>
        <taxon>Bacteria</taxon>
        <taxon>Bacillati</taxon>
        <taxon>Actinomycetota</taxon>
        <taxon>Actinomycetes</taxon>
        <taxon>Streptosporangiales</taxon>
        <taxon>Streptosporangiaceae</taxon>
        <taxon>Nonomuraea</taxon>
    </lineage>
</organism>